<keyword evidence="5" id="KW-1185">Reference proteome</keyword>
<gene>
    <name evidence="6" type="primary">LOC106176858</name>
</gene>
<dbReference type="RefSeq" id="XP_013414864.2">
    <property type="nucleotide sequence ID" value="XM_013559410.2"/>
</dbReference>
<evidence type="ECO:0000256" key="3">
    <source>
        <dbReference type="ARBA" id="ARBA00031876"/>
    </source>
</evidence>
<dbReference type="GeneID" id="106176858"/>
<protein>
    <recommendedName>
        <fullName evidence="2">Protein NATD1</fullName>
    </recommendedName>
    <alternativeName>
        <fullName evidence="3">N-acetyltransferase domain-containing protein 1</fullName>
    </alternativeName>
</protein>
<dbReference type="SUPFAM" id="SSF55729">
    <property type="entry name" value="Acyl-CoA N-acyltransferases (Nat)"/>
    <property type="match status" value="1"/>
</dbReference>
<dbReference type="AlphaFoldDB" id="A0A1S3JXT3"/>
<dbReference type="Gene3D" id="3.40.630.30">
    <property type="match status" value="1"/>
</dbReference>
<dbReference type="InterPro" id="IPR016181">
    <property type="entry name" value="Acyl_CoA_acyltransferase"/>
</dbReference>
<dbReference type="Proteomes" id="UP000085678">
    <property type="component" value="Unplaced"/>
</dbReference>
<name>A0A1S3JXT3_LINAN</name>
<dbReference type="STRING" id="7574.A0A1S3JXT3"/>
<dbReference type="KEGG" id="lak:106176858"/>
<feature type="domain" description="N-acetyltransferase" evidence="4">
    <location>
        <begin position="46"/>
        <end position="141"/>
    </location>
</feature>
<dbReference type="OMA" id="NTHMSAF"/>
<evidence type="ECO:0000256" key="1">
    <source>
        <dbReference type="ARBA" id="ARBA00006233"/>
    </source>
</evidence>
<reference evidence="6" key="1">
    <citation type="submission" date="2025-08" db="UniProtKB">
        <authorList>
            <consortium name="RefSeq"/>
        </authorList>
    </citation>
    <scope>IDENTIFICATION</scope>
    <source>
        <tissue evidence="6">Gonads</tissue>
    </source>
</reference>
<dbReference type="InParanoid" id="A0A1S3JXT3"/>
<organism evidence="5 6">
    <name type="scientific">Lingula anatina</name>
    <name type="common">Brachiopod</name>
    <name type="synonym">Lingula unguis</name>
    <dbReference type="NCBI Taxonomy" id="7574"/>
    <lineage>
        <taxon>Eukaryota</taxon>
        <taxon>Metazoa</taxon>
        <taxon>Spiralia</taxon>
        <taxon>Lophotrochozoa</taxon>
        <taxon>Brachiopoda</taxon>
        <taxon>Linguliformea</taxon>
        <taxon>Lingulata</taxon>
        <taxon>Lingulida</taxon>
        <taxon>Linguloidea</taxon>
        <taxon>Lingulidae</taxon>
        <taxon>Lingula</taxon>
    </lineage>
</organism>
<evidence type="ECO:0000313" key="5">
    <source>
        <dbReference type="Proteomes" id="UP000085678"/>
    </source>
</evidence>
<dbReference type="InterPro" id="IPR045057">
    <property type="entry name" value="Gcn5-rel_NAT"/>
</dbReference>
<dbReference type="OrthoDB" id="74247at2759"/>
<dbReference type="PANTHER" id="PTHR31435">
    <property type="entry name" value="PROTEIN NATD1"/>
    <property type="match status" value="1"/>
</dbReference>
<evidence type="ECO:0000256" key="2">
    <source>
        <dbReference type="ARBA" id="ARBA00020243"/>
    </source>
</evidence>
<evidence type="ECO:0000259" key="4">
    <source>
        <dbReference type="PROSITE" id="PS51729"/>
    </source>
</evidence>
<evidence type="ECO:0000313" key="6">
    <source>
        <dbReference type="RefSeq" id="XP_013414864.2"/>
    </source>
</evidence>
<dbReference type="PROSITE" id="PS51729">
    <property type="entry name" value="GNAT_YJDJ"/>
    <property type="match status" value="1"/>
</dbReference>
<dbReference type="PANTHER" id="PTHR31435:SF9">
    <property type="entry name" value="PROTEIN NATD1"/>
    <property type="match status" value="1"/>
</dbReference>
<accession>A0A1S3JXT3</accession>
<proteinExistence type="inferred from homology"/>
<comment type="similarity">
    <text evidence="1">Belongs to the NATD1 family.</text>
</comment>
<dbReference type="InterPro" id="IPR031165">
    <property type="entry name" value="GNAT_YJDJ"/>
</dbReference>
<dbReference type="Pfam" id="PF14542">
    <property type="entry name" value="Acetyltransf_CG"/>
    <property type="match status" value="1"/>
</dbReference>
<sequence length="145" mass="16513">MNSMRPLFLAKNARLLIQANNIQRVAMSNSISQAEANAATMPYVVGHDKAKKEFYIKIRSEDGANSEDKALLQYDIIRDGFYDLYHTEVPPVFRGKGIAKLLAKAAFDFVVEQDAKMRLSCTYLQKYLEDNKLPQYYSRNVPVGK</sequence>